<evidence type="ECO:0000256" key="2">
    <source>
        <dbReference type="SAM" id="Phobius"/>
    </source>
</evidence>
<keyword evidence="2" id="KW-0812">Transmembrane</keyword>
<evidence type="ECO:0000313" key="3">
    <source>
        <dbReference type="Proteomes" id="UP000887565"/>
    </source>
</evidence>
<dbReference type="Proteomes" id="UP000887565">
    <property type="component" value="Unplaced"/>
</dbReference>
<organism evidence="3 4">
    <name type="scientific">Romanomermis culicivorax</name>
    <name type="common">Nematode worm</name>
    <dbReference type="NCBI Taxonomy" id="13658"/>
    <lineage>
        <taxon>Eukaryota</taxon>
        <taxon>Metazoa</taxon>
        <taxon>Ecdysozoa</taxon>
        <taxon>Nematoda</taxon>
        <taxon>Enoplea</taxon>
        <taxon>Dorylaimia</taxon>
        <taxon>Mermithida</taxon>
        <taxon>Mermithoidea</taxon>
        <taxon>Mermithidae</taxon>
        <taxon>Romanomermis</taxon>
    </lineage>
</organism>
<accession>A0A915KGQ6</accession>
<keyword evidence="2" id="KW-0472">Membrane</keyword>
<feature type="transmembrane region" description="Helical" evidence="2">
    <location>
        <begin position="153"/>
        <end position="177"/>
    </location>
</feature>
<evidence type="ECO:0000256" key="1">
    <source>
        <dbReference type="SAM" id="MobiDB-lite"/>
    </source>
</evidence>
<dbReference type="OMA" id="NCEAFSH"/>
<feature type="compositionally biased region" description="Low complexity" evidence="1">
    <location>
        <begin position="287"/>
        <end position="302"/>
    </location>
</feature>
<name>A0A915KGQ6_ROMCU</name>
<feature type="region of interest" description="Disordered" evidence="1">
    <location>
        <begin position="268"/>
        <end position="312"/>
    </location>
</feature>
<reference evidence="4" key="1">
    <citation type="submission" date="2022-11" db="UniProtKB">
        <authorList>
            <consortium name="WormBaseParasite"/>
        </authorList>
    </citation>
    <scope>IDENTIFICATION</scope>
</reference>
<proteinExistence type="predicted"/>
<evidence type="ECO:0000313" key="4">
    <source>
        <dbReference type="WBParaSite" id="nRc.2.0.1.t37161-RA"/>
    </source>
</evidence>
<dbReference type="WBParaSite" id="nRc.2.0.1.t37161-RA">
    <property type="protein sequence ID" value="nRc.2.0.1.t37161-RA"/>
    <property type="gene ID" value="nRc.2.0.1.g37161"/>
</dbReference>
<dbReference type="AlphaFoldDB" id="A0A915KGQ6"/>
<feature type="region of interest" description="Disordered" evidence="1">
    <location>
        <begin position="539"/>
        <end position="565"/>
    </location>
</feature>
<sequence>MFNTTSTNQKQFFDWIVVGLNNRDECRQRGNGDLQYLIDIPVNTEPCATRIIRPGLIENVIRIQQHPLLIVEGDEVITVRCDYNFPDIVLPPPVLRNAFPFTSGGGILNQESLQASTIVAASDSRLNSANFPDQKSNLAKVSRSATTFFGPTFIIVLLATLSAILLLICCCICFAYTRHKKRMLSEKRADENGERNAAVQLVTPRRLGNGRSMSHRSADSPTDSKMNMGGYLWWTGKLPVTRSHPATGLSRKDHRSSGHFSKMTALFDRPDDFTAPPSSNPEHLSISTGYPGGSTTPTTGSGSPPGGDHTNEATLSAVVKDQIQQRSTAVERRNIKAAGDLMVIQNSSASEDLKNSGYETALHPRSFIQAAGLAQVFTHKGRQRGDTFSNGVHKREEYDTELFESLLCLTPKSLRQVCEAHGKNCEAFSHDMKLRDPDQFNRILDEISNRDQNLLSQVDIDKLTILIRKNPKIRHILFEAKTFNDLSALKYLNDCKNLFDDRKWNDILKFLASVLKFDENEEPENRSYFHQNEILGSCSPQNGDFDDDQRRDKNNNNDSCSDKISSDRSTTEFIEFAGKIRKNDVKKVHRSGSLAAESGVIMFDDNMQISSQKMENSPKTADLNIYMGYLSESDLTTVSNHNHKHFDNREYLDGDYYANHFLEKSRFKGLSFKAL</sequence>
<feature type="compositionally biased region" description="Polar residues" evidence="1">
    <location>
        <begin position="276"/>
        <end position="286"/>
    </location>
</feature>
<keyword evidence="2" id="KW-1133">Transmembrane helix</keyword>
<protein>
    <submittedName>
        <fullName evidence="4">Uncharacterized protein</fullName>
    </submittedName>
</protein>
<feature type="compositionally biased region" description="Basic and acidic residues" evidence="1">
    <location>
        <begin position="548"/>
        <end position="565"/>
    </location>
</feature>
<keyword evidence="3" id="KW-1185">Reference proteome</keyword>